<dbReference type="Proteomes" id="UP000050523">
    <property type="component" value="Unassembled WGS sequence"/>
</dbReference>
<organism evidence="2 4">
    <name type="scientific">Pseudomonas tremae</name>
    <dbReference type="NCBI Taxonomy" id="200454"/>
    <lineage>
        <taxon>Bacteria</taxon>
        <taxon>Pseudomonadati</taxon>
        <taxon>Pseudomonadota</taxon>
        <taxon>Gammaproteobacteria</taxon>
        <taxon>Pseudomonadales</taxon>
        <taxon>Pseudomonadaceae</taxon>
        <taxon>Pseudomonas</taxon>
    </lineage>
</organism>
<dbReference type="GeneID" id="72391580"/>
<keyword evidence="1" id="KW-0732">Signal</keyword>
<evidence type="ECO:0000313" key="3">
    <source>
        <dbReference type="EMBL" id="MFA0936445.1"/>
    </source>
</evidence>
<dbReference type="RefSeq" id="WP_005888920.1">
    <property type="nucleotide sequence ID" value="NZ_AVEE02000251.1"/>
</dbReference>
<gene>
    <name evidence="3" type="ORF">ACDH53_03145</name>
    <name evidence="2" type="ORF">ALO43_02103</name>
</gene>
<accession>A0AA40TUY1</accession>
<feature type="chain" id="PRO_5041216853" evidence="1">
    <location>
        <begin position="21"/>
        <end position="100"/>
    </location>
</feature>
<dbReference type="Proteomes" id="UP001569512">
    <property type="component" value="Unassembled WGS sequence"/>
</dbReference>
<dbReference type="AlphaFoldDB" id="A0AA40TUY1"/>
<protein>
    <submittedName>
        <fullName evidence="2">Uncharacterized protein</fullName>
    </submittedName>
</protein>
<comment type="caution">
    <text evidence="2">The sequence shown here is derived from an EMBL/GenBank/DDBJ whole genome shotgun (WGS) entry which is preliminary data.</text>
</comment>
<dbReference type="EMBL" id="JBGMSU010000001">
    <property type="protein sequence ID" value="MFA0936445.1"/>
    <property type="molecule type" value="Genomic_DNA"/>
</dbReference>
<evidence type="ECO:0000313" key="4">
    <source>
        <dbReference type="Proteomes" id="UP000050523"/>
    </source>
</evidence>
<name>A0AA40TUY1_9PSED</name>
<reference evidence="3 5" key="2">
    <citation type="submission" date="2024-06" db="EMBL/GenBank/DDBJ databases">
        <title>Genome sequences for Pseudomonas syringae strains with characterized LPS.</title>
        <authorList>
            <person name="Baltrus D.A."/>
            <person name="Krings L."/>
        </authorList>
    </citation>
    <scope>NUCLEOTIDE SEQUENCE [LARGE SCALE GENOMIC DNA]</scope>
    <source>
        <strain evidence="3 5">NCPPB2708</strain>
    </source>
</reference>
<sequence length="100" mass="10765">MTSKIPMALLLCALPFFTYAAEYNVKTYCKKVADSVGGSAQIELGCREQENDAKAAIPGKNATPKILKYCDQVAQSIGGSYQILSGCIDQEQDAQKKLGN</sequence>
<evidence type="ECO:0000256" key="1">
    <source>
        <dbReference type="SAM" id="SignalP"/>
    </source>
</evidence>
<evidence type="ECO:0000313" key="2">
    <source>
        <dbReference type="EMBL" id="KPZ00708.1"/>
    </source>
</evidence>
<keyword evidence="5" id="KW-1185">Reference proteome</keyword>
<dbReference type="EMBL" id="LJRO01000192">
    <property type="protein sequence ID" value="KPZ00708.1"/>
    <property type="molecule type" value="Genomic_DNA"/>
</dbReference>
<evidence type="ECO:0000313" key="5">
    <source>
        <dbReference type="Proteomes" id="UP001569512"/>
    </source>
</evidence>
<proteinExistence type="predicted"/>
<reference evidence="2 4" key="1">
    <citation type="submission" date="2015-09" db="EMBL/GenBank/DDBJ databases">
        <title>Genome announcement of multiple Pseudomonas syringae strains.</title>
        <authorList>
            <person name="Thakur S."/>
            <person name="Wang P.W."/>
            <person name="Gong Y."/>
            <person name="Weir B.S."/>
            <person name="Guttman D.S."/>
        </authorList>
    </citation>
    <scope>NUCLEOTIDE SEQUENCE [LARGE SCALE GENOMIC DNA]</scope>
    <source>
        <strain evidence="2 4">ICMP9151</strain>
    </source>
</reference>
<feature type="signal peptide" evidence="1">
    <location>
        <begin position="1"/>
        <end position="20"/>
    </location>
</feature>